<organism evidence="1 2">
    <name type="scientific">Vermiconidia calcicola</name>
    <dbReference type="NCBI Taxonomy" id="1690605"/>
    <lineage>
        <taxon>Eukaryota</taxon>
        <taxon>Fungi</taxon>
        <taxon>Dikarya</taxon>
        <taxon>Ascomycota</taxon>
        <taxon>Pezizomycotina</taxon>
        <taxon>Dothideomycetes</taxon>
        <taxon>Dothideomycetidae</taxon>
        <taxon>Mycosphaerellales</taxon>
        <taxon>Extremaceae</taxon>
        <taxon>Vermiconidia</taxon>
    </lineage>
</organism>
<keyword evidence="2" id="KW-1185">Reference proteome</keyword>
<evidence type="ECO:0000313" key="2">
    <source>
        <dbReference type="Proteomes" id="UP001281147"/>
    </source>
</evidence>
<proteinExistence type="predicted"/>
<gene>
    <name evidence="1" type="ORF">LTR37_018554</name>
</gene>
<reference evidence="1" key="1">
    <citation type="submission" date="2023-07" db="EMBL/GenBank/DDBJ databases">
        <title>Black Yeasts Isolated from many extreme environments.</title>
        <authorList>
            <person name="Coleine C."/>
            <person name="Stajich J.E."/>
            <person name="Selbmann L."/>
        </authorList>
    </citation>
    <scope>NUCLEOTIDE SEQUENCE</scope>
    <source>
        <strain evidence="1">CCFEE 5714</strain>
    </source>
</reference>
<protein>
    <submittedName>
        <fullName evidence="1">Uncharacterized protein</fullName>
    </submittedName>
</protein>
<dbReference type="EMBL" id="JAUTXU010000262">
    <property type="protein sequence ID" value="KAK3691599.1"/>
    <property type="molecule type" value="Genomic_DNA"/>
</dbReference>
<evidence type="ECO:0000313" key="1">
    <source>
        <dbReference type="EMBL" id="KAK3691599.1"/>
    </source>
</evidence>
<accession>A0ACC3MIE6</accession>
<comment type="caution">
    <text evidence="1">The sequence shown here is derived from an EMBL/GenBank/DDBJ whole genome shotgun (WGS) entry which is preliminary data.</text>
</comment>
<name>A0ACC3MIE6_9PEZI</name>
<dbReference type="Proteomes" id="UP001281147">
    <property type="component" value="Unassembled WGS sequence"/>
</dbReference>
<sequence>MGDGFPKGLRPAHWMGDLVSKKLDPELAKTIPVTWFCYPGSHDAATYGKGIAEFSYKCQDKSLYEQMMVGQRMFDVRLAPEHGGKNFQAVHGAAKGTADDFSSNAKEAKDNHLAGQVMRFAKEHPTEIVILKCKFEGMEDTDLRLTMANTVWNLLGERLLKAPSKQEPTPTYSSAVESNRNIIFATGPKNVNVGKEHPIQDHAWNVGGGTPHWLGEGNEKLWNEPTWQSGEIKKVLRSTEDWIESDKEKCTERNKFWVAQLQLTPVLGQNITTFFKEGGSVRPKDLALGGGIGSKGKFKGSNKELRDTKVLKRPIWKKHASCIIYDFADTHTTGAIVRMNIPDDKDDKSDDEGEAK</sequence>